<dbReference type="InterPro" id="IPR002938">
    <property type="entry name" value="FAD-bd"/>
</dbReference>
<dbReference type="STRING" id="765257.A0A0C9ZAP3"/>
<dbReference type="OrthoDB" id="10016252at2759"/>
<dbReference type="Proteomes" id="UP000054018">
    <property type="component" value="Unassembled WGS sequence"/>
</dbReference>
<keyword evidence="2" id="KW-0285">Flavoprotein</keyword>
<dbReference type="HOGENOM" id="CLU_009665_20_0_1"/>
<dbReference type="AlphaFoldDB" id="A0A0C9ZAP3"/>
<sequence>MRFDTRVSELVRIQFDALSPYTRHPYALVIPQTFTEGVLGEKLASVGVTVYRPLKVVDVKVNADDGNLADVVFDDGQVITTRYIIAADGAHSTIRTAVGIAFVDPKSDCADDSGILQQVALADVTFDTLDSNEPYFRGVMSPNNFSLCASLPSTFNEHLAKETGNLTEGRIYRIVCGVPQAEGEVPHSPSKEYMQTLFDKFGPLDFSSDPAVNPSGKGVCIKDIIWYSRFRTHSAIADTFFTRLSPGNSSEFKGPAILLVGDAAHIHSPAGGQGMNLGIRDAVFLGEVLAKHVKATESTPVSEADQILTEFVTERRARALEIIGFTKTLLSIGGMKDENVAWWLPVSKVTLRNWALWMLGKVYYLRRQAAWSISGLGRR</sequence>
<dbReference type="GO" id="GO:0016709">
    <property type="term" value="F:oxidoreductase activity, acting on paired donors, with incorporation or reduction of molecular oxygen, NAD(P)H as one donor, and incorporation of one atom of oxygen"/>
    <property type="evidence" value="ECO:0007669"/>
    <property type="project" value="UniProtKB-ARBA"/>
</dbReference>
<keyword evidence="4" id="KW-0560">Oxidoreductase</keyword>
<dbReference type="SUPFAM" id="SSF51905">
    <property type="entry name" value="FAD/NAD(P)-binding domain"/>
    <property type="match status" value="1"/>
</dbReference>
<dbReference type="PANTHER" id="PTHR43004">
    <property type="entry name" value="TRK SYSTEM POTASSIUM UPTAKE PROTEIN"/>
    <property type="match status" value="1"/>
</dbReference>
<dbReference type="Gene3D" id="3.30.70.2450">
    <property type="match status" value="1"/>
</dbReference>
<feature type="domain" description="FAD-binding" evidence="5">
    <location>
        <begin position="256"/>
        <end position="321"/>
    </location>
</feature>
<reference evidence="7" key="2">
    <citation type="submission" date="2015-01" db="EMBL/GenBank/DDBJ databases">
        <title>Evolutionary Origins and Diversification of the Mycorrhizal Mutualists.</title>
        <authorList>
            <consortium name="DOE Joint Genome Institute"/>
            <consortium name="Mycorrhizal Genomics Consortium"/>
            <person name="Kohler A."/>
            <person name="Kuo A."/>
            <person name="Nagy L.G."/>
            <person name="Floudas D."/>
            <person name="Copeland A."/>
            <person name="Barry K.W."/>
            <person name="Cichocki N."/>
            <person name="Veneault-Fourrey C."/>
            <person name="LaButti K."/>
            <person name="Lindquist E.A."/>
            <person name="Lipzen A."/>
            <person name="Lundell T."/>
            <person name="Morin E."/>
            <person name="Murat C."/>
            <person name="Riley R."/>
            <person name="Ohm R."/>
            <person name="Sun H."/>
            <person name="Tunlid A."/>
            <person name="Henrissat B."/>
            <person name="Grigoriev I.V."/>
            <person name="Hibbett D.S."/>
            <person name="Martin F."/>
        </authorList>
    </citation>
    <scope>NUCLEOTIDE SEQUENCE [LARGE SCALE GENOMIC DNA]</scope>
    <source>
        <strain evidence="7">441</strain>
    </source>
</reference>
<evidence type="ECO:0000256" key="1">
    <source>
        <dbReference type="ARBA" id="ARBA00001974"/>
    </source>
</evidence>
<dbReference type="EMBL" id="KN833782">
    <property type="protein sequence ID" value="KIK19527.1"/>
    <property type="molecule type" value="Genomic_DNA"/>
</dbReference>
<dbReference type="Pfam" id="PF01494">
    <property type="entry name" value="FAD_binding_3"/>
    <property type="match status" value="2"/>
</dbReference>
<evidence type="ECO:0000256" key="3">
    <source>
        <dbReference type="ARBA" id="ARBA00022827"/>
    </source>
</evidence>
<feature type="domain" description="FAD-binding" evidence="5">
    <location>
        <begin position="22"/>
        <end position="108"/>
    </location>
</feature>
<reference evidence="6 7" key="1">
    <citation type="submission" date="2014-04" db="EMBL/GenBank/DDBJ databases">
        <authorList>
            <consortium name="DOE Joint Genome Institute"/>
            <person name="Kuo A."/>
            <person name="Kohler A."/>
            <person name="Costa M.D."/>
            <person name="Nagy L.G."/>
            <person name="Floudas D."/>
            <person name="Copeland A."/>
            <person name="Barry K.W."/>
            <person name="Cichocki N."/>
            <person name="Veneault-Fourrey C."/>
            <person name="LaButti K."/>
            <person name="Lindquist E.A."/>
            <person name="Lipzen A."/>
            <person name="Lundell T."/>
            <person name="Morin E."/>
            <person name="Murat C."/>
            <person name="Sun H."/>
            <person name="Tunlid A."/>
            <person name="Henrissat B."/>
            <person name="Grigoriev I.V."/>
            <person name="Hibbett D.S."/>
            <person name="Martin F."/>
            <person name="Nordberg H.P."/>
            <person name="Cantor M.N."/>
            <person name="Hua S.X."/>
        </authorList>
    </citation>
    <scope>NUCLEOTIDE SEQUENCE [LARGE SCALE GENOMIC DNA]</scope>
    <source>
        <strain evidence="6 7">441</strain>
    </source>
</reference>
<dbReference type="Gene3D" id="3.50.50.60">
    <property type="entry name" value="FAD/NAD(P)-binding domain"/>
    <property type="match status" value="1"/>
</dbReference>
<accession>A0A0C9ZAP3</accession>
<comment type="cofactor">
    <cofactor evidence="1">
        <name>FAD</name>
        <dbReference type="ChEBI" id="CHEBI:57692"/>
    </cofactor>
</comment>
<evidence type="ECO:0000256" key="4">
    <source>
        <dbReference type="ARBA" id="ARBA00023002"/>
    </source>
</evidence>
<dbReference type="InterPro" id="IPR050641">
    <property type="entry name" value="RIFMO-like"/>
</dbReference>
<protein>
    <recommendedName>
        <fullName evidence="5">FAD-binding domain-containing protein</fullName>
    </recommendedName>
</protein>
<dbReference type="PANTHER" id="PTHR43004:SF19">
    <property type="entry name" value="BINDING MONOOXYGENASE, PUTATIVE (JCVI)-RELATED"/>
    <property type="match status" value="1"/>
</dbReference>
<evidence type="ECO:0000256" key="2">
    <source>
        <dbReference type="ARBA" id="ARBA00022630"/>
    </source>
</evidence>
<dbReference type="GO" id="GO:0071949">
    <property type="term" value="F:FAD binding"/>
    <property type="evidence" value="ECO:0007669"/>
    <property type="project" value="InterPro"/>
</dbReference>
<name>A0A0C9ZAP3_9AGAM</name>
<evidence type="ECO:0000313" key="6">
    <source>
        <dbReference type="EMBL" id="KIK19527.1"/>
    </source>
</evidence>
<gene>
    <name evidence="6" type="ORF">PISMIDRAFT_682993</name>
</gene>
<dbReference type="InterPro" id="IPR036188">
    <property type="entry name" value="FAD/NAD-bd_sf"/>
</dbReference>
<evidence type="ECO:0000313" key="7">
    <source>
        <dbReference type="Proteomes" id="UP000054018"/>
    </source>
</evidence>
<keyword evidence="7" id="KW-1185">Reference proteome</keyword>
<evidence type="ECO:0000259" key="5">
    <source>
        <dbReference type="Pfam" id="PF01494"/>
    </source>
</evidence>
<keyword evidence="3" id="KW-0274">FAD</keyword>
<proteinExistence type="predicted"/>
<organism evidence="6 7">
    <name type="scientific">Pisolithus microcarpus 441</name>
    <dbReference type="NCBI Taxonomy" id="765257"/>
    <lineage>
        <taxon>Eukaryota</taxon>
        <taxon>Fungi</taxon>
        <taxon>Dikarya</taxon>
        <taxon>Basidiomycota</taxon>
        <taxon>Agaricomycotina</taxon>
        <taxon>Agaricomycetes</taxon>
        <taxon>Agaricomycetidae</taxon>
        <taxon>Boletales</taxon>
        <taxon>Sclerodermatineae</taxon>
        <taxon>Pisolithaceae</taxon>
        <taxon>Pisolithus</taxon>
    </lineage>
</organism>